<dbReference type="Proteomes" id="UP000885826">
    <property type="component" value="Unassembled WGS sequence"/>
</dbReference>
<proteinExistence type="predicted"/>
<gene>
    <name evidence="1" type="ORF">ENI34_00575</name>
</gene>
<reference evidence="1" key="1">
    <citation type="journal article" date="2020" name="mSystems">
        <title>Genome- and Community-Level Interaction Insights into Carbon Utilization and Element Cycling Functions of Hydrothermarchaeota in Hydrothermal Sediment.</title>
        <authorList>
            <person name="Zhou Z."/>
            <person name="Liu Y."/>
            <person name="Xu W."/>
            <person name="Pan J."/>
            <person name="Luo Z.H."/>
            <person name="Li M."/>
        </authorList>
    </citation>
    <scope>NUCLEOTIDE SEQUENCE</scope>
    <source>
        <strain evidence="1">HyVt-388</strain>
    </source>
</reference>
<dbReference type="Pfam" id="PF08843">
    <property type="entry name" value="AbiEii"/>
    <property type="match status" value="1"/>
</dbReference>
<dbReference type="InterPro" id="IPR014942">
    <property type="entry name" value="AbiEii"/>
</dbReference>
<sequence length="248" mass="28651">MVMEKSWKIRNRKCISQLSGFFTEKCQLLGTYVRNTTKKGAMFEQTLTKKAKDTLAILSRSHLLENAYLAGGTGAALQLGHRISIDFDFFTQEDFIPKIFAGKLSQLGPFEEEQTDKGTVTGEFRGIRFSLFVYKYPLLFPTIQYKSLHIADIRDIAAMKIDAIATRGLKRDFIDLYFICNAGYKLSELLSFYNQKYKTLSSNLIHIHKSLVFFDDAESDKMPRMIKTVRWQDIKKYFEDEVKKLTVV</sequence>
<dbReference type="AlphaFoldDB" id="A0A9C9JZ79"/>
<accession>A0A9C9JZ79</accession>
<evidence type="ECO:0008006" key="3">
    <source>
        <dbReference type="Google" id="ProtNLM"/>
    </source>
</evidence>
<protein>
    <recommendedName>
        <fullName evidence="3">Nucleotidyl transferase AbiEii/AbiGii toxin family protein</fullName>
    </recommendedName>
</protein>
<name>A0A9C9JZ79_UNCW3</name>
<comment type="caution">
    <text evidence="1">The sequence shown here is derived from an EMBL/GenBank/DDBJ whole genome shotgun (WGS) entry which is preliminary data.</text>
</comment>
<organism evidence="1 2">
    <name type="scientific">candidate division WOR-3 bacterium</name>
    <dbReference type="NCBI Taxonomy" id="2052148"/>
    <lineage>
        <taxon>Bacteria</taxon>
        <taxon>Bacteria division WOR-3</taxon>
    </lineage>
</organism>
<dbReference type="EMBL" id="DRIG01000008">
    <property type="protein sequence ID" value="HEC77620.1"/>
    <property type="molecule type" value="Genomic_DNA"/>
</dbReference>
<evidence type="ECO:0000313" key="2">
    <source>
        <dbReference type="Proteomes" id="UP000885826"/>
    </source>
</evidence>
<evidence type="ECO:0000313" key="1">
    <source>
        <dbReference type="EMBL" id="HEC77620.1"/>
    </source>
</evidence>